<gene>
    <name evidence="1" type="ORF">SAMN04488082_10816</name>
</gene>
<reference evidence="2" key="1">
    <citation type="submission" date="2016-10" db="EMBL/GenBank/DDBJ databases">
        <authorList>
            <person name="Varghese N."/>
            <person name="Submissions S."/>
        </authorList>
    </citation>
    <scope>NUCLEOTIDE SEQUENCE [LARGE SCALE GENOMIC DNA]</scope>
    <source>
        <strain evidence="2">DSM 5918</strain>
    </source>
</reference>
<sequence>MARFLPNEDPFTLEDQLKILGNDELLDFWEESQMLDRYLEPTEHEEPPSMHYENAILNELRLRHSMGEI</sequence>
<dbReference type="OrthoDB" id="5471717at2"/>
<protein>
    <submittedName>
        <fullName evidence="1">Uncharacterized protein</fullName>
    </submittedName>
</protein>
<evidence type="ECO:0000313" key="2">
    <source>
        <dbReference type="Proteomes" id="UP000198635"/>
    </source>
</evidence>
<keyword evidence="2" id="KW-1185">Reference proteome</keyword>
<organism evidence="1 2">
    <name type="scientific">Desulfomicrobium apsheronum</name>
    <dbReference type="NCBI Taxonomy" id="52560"/>
    <lineage>
        <taxon>Bacteria</taxon>
        <taxon>Pseudomonadati</taxon>
        <taxon>Thermodesulfobacteriota</taxon>
        <taxon>Desulfovibrionia</taxon>
        <taxon>Desulfovibrionales</taxon>
        <taxon>Desulfomicrobiaceae</taxon>
        <taxon>Desulfomicrobium</taxon>
    </lineage>
</organism>
<dbReference type="EMBL" id="FORX01000008">
    <property type="protein sequence ID" value="SFJ83336.1"/>
    <property type="molecule type" value="Genomic_DNA"/>
</dbReference>
<accession>A0A1I3UN09</accession>
<dbReference type="RefSeq" id="WP_092192447.1">
    <property type="nucleotide sequence ID" value="NZ_FORX01000008.1"/>
</dbReference>
<dbReference type="Proteomes" id="UP000198635">
    <property type="component" value="Unassembled WGS sequence"/>
</dbReference>
<name>A0A1I3UN09_9BACT</name>
<dbReference type="AlphaFoldDB" id="A0A1I3UN09"/>
<evidence type="ECO:0000313" key="1">
    <source>
        <dbReference type="EMBL" id="SFJ83336.1"/>
    </source>
</evidence>
<proteinExistence type="predicted"/>